<proteinExistence type="predicted"/>
<dbReference type="Gene3D" id="3.40.710.10">
    <property type="entry name" value="DD-peptidase/beta-lactamase superfamily"/>
    <property type="match status" value="1"/>
</dbReference>
<name>A0ABM9CWK4_9BACL</name>
<dbReference type="InterPro" id="IPR001466">
    <property type="entry name" value="Beta-lactam-related"/>
</dbReference>
<dbReference type="SUPFAM" id="SSF56601">
    <property type="entry name" value="beta-lactamase/transpeptidase-like"/>
    <property type="match status" value="1"/>
</dbReference>
<dbReference type="PANTHER" id="PTHR46825:SF9">
    <property type="entry name" value="BETA-LACTAMASE-RELATED DOMAIN-CONTAINING PROTEIN"/>
    <property type="match status" value="1"/>
</dbReference>
<dbReference type="Proteomes" id="UP000838686">
    <property type="component" value="Unassembled WGS sequence"/>
</dbReference>
<gene>
    <name evidence="2" type="primary">pbpE_4</name>
    <name evidence="2" type="ORF">PAECIP111893_05190</name>
</gene>
<reference evidence="2" key="1">
    <citation type="submission" date="2022-01" db="EMBL/GenBank/DDBJ databases">
        <authorList>
            <person name="Criscuolo A."/>
        </authorList>
    </citation>
    <scope>NUCLEOTIDE SEQUENCE</scope>
    <source>
        <strain evidence="2">CIP111893</strain>
    </source>
</reference>
<evidence type="ECO:0000259" key="1">
    <source>
        <dbReference type="Pfam" id="PF00144"/>
    </source>
</evidence>
<dbReference type="EMBL" id="CAKMMF010000048">
    <property type="protein sequence ID" value="CAH1224854.1"/>
    <property type="molecule type" value="Genomic_DNA"/>
</dbReference>
<protein>
    <submittedName>
        <fullName evidence="2">Penicillin-binding protein 4</fullName>
    </submittedName>
</protein>
<sequence>MIGLIGLIGLIELIELIRKILIVMDETGERGRDMLLNHPYGAAIAAAMNQLAEKSDFSGSVLAAKDGAVLFKQSYGYASREHGVLNAPSTKYRIWSITKLFTAAVVIMLHEKGHLDLDQSIAEISQELSVFDHAITVRHLLNHTSGIYSYTDSEEFARRGSKLPLGREEMLRHIHQQPCVFLPGAACAYNNSAYYLLGIIIECLTGEHYETYVKRTILEPSGMYHTGLDNNSSIISSMAAGYSWDRDVGIRKSEYVDIETAFSAGGLYSTVEDLYLWDRELHAGRLISKRMQEQMLTPYLDGYGLGWKIEGKHGRRRVGHSGAYRGFRAEFDRYPDDNATVIILSNLDAPVEEIRDAIAAILLQ</sequence>
<dbReference type="InterPro" id="IPR050491">
    <property type="entry name" value="AmpC-like"/>
</dbReference>
<dbReference type="InterPro" id="IPR012338">
    <property type="entry name" value="Beta-lactam/transpept-like"/>
</dbReference>
<feature type="domain" description="Beta-lactamase-related" evidence="1">
    <location>
        <begin position="58"/>
        <end position="360"/>
    </location>
</feature>
<organism evidence="2 3">
    <name type="scientific">Paenibacillus plantiphilus</name>
    <dbReference type="NCBI Taxonomy" id="2905650"/>
    <lineage>
        <taxon>Bacteria</taxon>
        <taxon>Bacillati</taxon>
        <taxon>Bacillota</taxon>
        <taxon>Bacilli</taxon>
        <taxon>Bacillales</taxon>
        <taxon>Paenibacillaceae</taxon>
        <taxon>Paenibacillus</taxon>
    </lineage>
</organism>
<evidence type="ECO:0000313" key="3">
    <source>
        <dbReference type="Proteomes" id="UP000838686"/>
    </source>
</evidence>
<accession>A0ABM9CWK4</accession>
<keyword evidence="3" id="KW-1185">Reference proteome</keyword>
<dbReference type="PANTHER" id="PTHR46825">
    <property type="entry name" value="D-ALANYL-D-ALANINE-CARBOXYPEPTIDASE/ENDOPEPTIDASE AMPH"/>
    <property type="match status" value="1"/>
</dbReference>
<dbReference type="Pfam" id="PF00144">
    <property type="entry name" value="Beta-lactamase"/>
    <property type="match status" value="1"/>
</dbReference>
<comment type="caution">
    <text evidence="2">The sequence shown here is derived from an EMBL/GenBank/DDBJ whole genome shotgun (WGS) entry which is preliminary data.</text>
</comment>
<evidence type="ECO:0000313" key="2">
    <source>
        <dbReference type="EMBL" id="CAH1224854.1"/>
    </source>
</evidence>